<dbReference type="InterPro" id="IPR001647">
    <property type="entry name" value="HTH_TetR"/>
</dbReference>
<dbReference type="EMBL" id="CP015961">
    <property type="protein sequence ID" value="ANI93014.1"/>
    <property type="molecule type" value="Genomic_DNA"/>
</dbReference>
<evidence type="ECO:0000256" key="1">
    <source>
        <dbReference type="ARBA" id="ARBA00023125"/>
    </source>
</evidence>
<evidence type="ECO:0000259" key="3">
    <source>
        <dbReference type="PROSITE" id="PS50977"/>
    </source>
</evidence>
<gene>
    <name evidence="4" type="ORF">BJL86_2249</name>
</gene>
<dbReference type="PANTHER" id="PTHR30055">
    <property type="entry name" value="HTH-TYPE TRANSCRIPTIONAL REGULATOR RUTR"/>
    <property type="match status" value="1"/>
</dbReference>
<dbReference type="GO" id="GO:0000976">
    <property type="term" value="F:transcription cis-regulatory region binding"/>
    <property type="evidence" value="ECO:0007669"/>
    <property type="project" value="TreeGrafter"/>
</dbReference>
<dbReference type="InterPro" id="IPR009057">
    <property type="entry name" value="Homeodomain-like_sf"/>
</dbReference>
<dbReference type="PROSITE" id="PS50977">
    <property type="entry name" value="HTH_TETR_2"/>
    <property type="match status" value="1"/>
</dbReference>
<dbReference type="SUPFAM" id="SSF46689">
    <property type="entry name" value="Homeodomain-like"/>
    <property type="match status" value="1"/>
</dbReference>
<dbReference type="SUPFAM" id="SSF48498">
    <property type="entry name" value="Tetracyclin repressor-like, C-terminal domain"/>
    <property type="match status" value="1"/>
</dbReference>
<dbReference type="PANTHER" id="PTHR30055:SF148">
    <property type="entry name" value="TETR-FAMILY TRANSCRIPTIONAL REGULATOR"/>
    <property type="match status" value="1"/>
</dbReference>
<dbReference type="RefSeq" id="WP_067476223.1">
    <property type="nucleotide sequence ID" value="NZ_CP015961.1"/>
</dbReference>
<dbReference type="InterPro" id="IPR041479">
    <property type="entry name" value="TetR_CgmR_C"/>
</dbReference>
<evidence type="ECO:0000313" key="4">
    <source>
        <dbReference type="EMBL" id="ANI93014.1"/>
    </source>
</evidence>
<organism evidence="4 5">
    <name type="scientific">Dietzia timorensis</name>
    <dbReference type="NCBI Taxonomy" id="499555"/>
    <lineage>
        <taxon>Bacteria</taxon>
        <taxon>Bacillati</taxon>
        <taxon>Actinomycetota</taxon>
        <taxon>Actinomycetes</taxon>
        <taxon>Mycobacteriales</taxon>
        <taxon>Dietziaceae</taxon>
        <taxon>Dietzia</taxon>
    </lineage>
</organism>
<feature type="DNA-binding region" description="H-T-H motif" evidence="2">
    <location>
        <begin position="23"/>
        <end position="42"/>
    </location>
</feature>
<dbReference type="Proteomes" id="UP000186104">
    <property type="component" value="Chromosome"/>
</dbReference>
<dbReference type="AlphaFoldDB" id="A0A173LMW6"/>
<evidence type="ECO:0000256" key="2">
    <source>
        <dbReference type="PROSITE-ProRule" id="PRU00335"/>
    </source>
</evidence>
<keyword evidence="1 2" id="KW-0238">DNA-binding</keyword>
<reference evidence="4 5" key="1">
    <citation type="submission" date="2016-06" db="EMBL/GenBank/DDBJ databases">
        <title>Complete genome sequence of a saline-alkali tolerant type strain Dietzia timorensis ID05-A0528T.</title>
        <authorList>
            <person name="Wu X."/>
        </authorList>
    </citation>
    <scope>NUCLEOTIDE SEQUENCE [LARGE SCALE GENOMIC DNA]</scope>
    <source>
        <strain evidence="4 5">ID05-A0528</strain>
    </source>
</reference>
<dbReference type="InterPro" id="IPR050109">
    <property type="entry name" value="HTH-type_TetR-like_transc_reg"/>
</dbReference>
<dbReference type="STRING" id="499555.BJL86_2249"/>
<name>A0A173LMW6_9ACTN</name>
<accession>A0A173LMW6</accession>
<feature type="domain" description="HTH tetR-type" evidence="3">
    <location>
        <begin position="2"/>
        <end position="60"/>
    </location>
</feature>
<dbReference type="OrthoDB" id="9806334at2"/>
<dbReference type="Pfam" id="PF17937">
    <property type="entry name" value="TetR_C_28"/>
    <property type="match status" value="1"/>
</dbReference>
<dbReference type="GO" id="GO:0003700">
    <property type="term" value="F:DNA-binding transcription factor activity"/>
    <property type="evidence" value="ECO:0007669"/>
    <property type="project" value="TreeGrafter"/>
</dbReference>
<sequence length="174" mass="19044">MALSKSELLEGAVEILSRGEPLTLDAVARSSGLTKPGVIHHVGSKEGLMVAVVDHVIDRWTEDLDSRLPPDATDVDRLAAYVDHALSTNFDPSDLAPLADIRLRETLRDRWTEKLSSWMVASTTGPFRARRIAARLLADGAWFNSAAGIETMSDDERAEVRRIAQQLISGGEIQ</sequence>
<protein>
    <recommendedName>
        <fullName evidence="3">HTH tetR-type domain-containing protein</fullName>
    </recommendedName>
</protein>
<evidence type="ECO:0000313" key="5">
    <source>
        <dbReference type="Proteomes" id="UP000186104"/>
    </source>
</evidence>
<dbReference type="InterPro" id="IPR036271">
    <property type="entry name" value="Tet_transcr_reg_TetR-rel_C_sf"/>
</dbReference>
<proteinExistence type="predicted"/>
<dbReference type="Gene3D" id="1.10.357.10">
    <property type="entry name" value="Tetracycline Repressor, domain 2"/>
    <property type="match status" value="1"/>
</dbReference>
<dbReference type="KEGG" id="dtm:BJL86_2249"/>
<keyword evidence="5" id="KW-1185">Reference proteome</keyword>